<dbReference type="GO" id="GO:0008483">
    <property type="term" value="F:transaminase activity"/>
    <property type="evidence" value="ECO:0007669"/>
    <property type="project" value="UniProtKB-KW"/>
</dbReference>
<proteinExistence type="inferred from homology"/>
<evidence type="ECO:0000256" key="5">
    <source>
        <dbReference type="RuleBase" id="RU003560"/>
    </source>
</evidence>
<dbReference type="GO" id="GO:0030170">
    <property type="term" value="F:pyridoxal phosphate binding"/>
    <property type="evidence" value="ECO:0007669"/>
    <property type="project" value="InterPro"/>
</dbReference>
<comment type="cofactor">
    <cofactor evidence="1">
        <name>pyridoxal 5'-phosphate</name>
        <dbReference type="ChEBI" id="CHEBI:597326"/>
    </cofactor>
</comment>
<dbReference type="InterPro" id="IPR015421">
    <property type="entry name" value="PyrdxlP-dep_Trfase_major"/>
</dbReference>
<dbReference type="InterPro" id="IPR005814">
    <property type="entry name" value="Aminotrans_3"/>
</dbReference>
<dbReference type="InterPro" id="IPR050103">
    <property type="entry name" value="Class-III_PLP-dep_AT"/>
</dbReference>
<dbReference type="FunFam" id="3.40.640.10:FF:000004">
    <property type="entry name" value="Acetylornithine aminotransferase"/>
    <property type="match status" value="1"/>
</dbReference>
<dbReference type="EMBL" id="LJBJ02000020">
    <property type="protein sequence ID" value="OAX51408.1"/>
    <property type="molecule type" value="Genomic_DNA"/>
</dbReference>
<dbReference type="PIRSF" id="PIRSF000521">
    <property type="entry name" value="Transaminase_4ab_Lys_Orn"/>
    <property type="match status" value="1"/>
</dbReference>
<dbReference type="InterPro" id="IPR015424">
    <property type="entry name" value="PyrdxlP-dep_Trfase"/>
</dbReference>
<dbReference type="InterPro" id="IPR049704">
    <property type="entry name" value="Aminotrans_3_PPA_site"/>
</dbReference>
<protein>
    <submittedName>
        <fullName evidence="6">Acetylornithine aminotransferase</fullName>
    </submittedName>
</protein>
<evidence type="ECO:0000256" key="1">
    <source>
        <dbReference type="ARBA" id="ARBA00001933"/>
    </source>
</evidence>
<dbReference type="Gene3D" id="3.40.640.10">
    <property type="entry name" value="Type I PLP-dependent aspartate aminotransferase-like (Major domain)"/>
    <property type="match status" value="1"/>
</dbReference>
<name>A0A199NS34_9MICC</name>
<dbReference type="PANTHER" id="PTHR11986">
    <property type="entry name" value="AMINOTRANSFERASE CLASS III"/>
    <property type="match status" value="1"/>
</dbReference>
<evidence type="ECO:0000313" key="6">
    <source>
        <dbReference type="EMBL" id="OAX51408.1"/>
    </source>
</evidence>
<dbReference type="PANTHER" id="PTHR11986:SF79">
    <property type="entry name" value="ACETYLORNITHINE AMINOTRANSFERASE, MITOCHONDRIAL"/>
    <property type="match status" value="1"/>
</dbReference>
<accession>A0A199NS34</accession>
<dbReference type="AlphaFoldDB" id="A0A199NS34"/>
<dbReference type="GO" id="GO:0042802">
    <property type="term" value="F:identical protein binding"/>
    <property type="evidence" value="ECO:0007669"/>
    <property type="project" value="TreeGrafter"/>
</dbReference>
<comment type="caution">
    <text evidence="6">The sequence shown here is derived from an EMBL/GenBank/DDBJ whole genome shotgun (WGS) entry which is preliminary data.</text>
</comment>
<comment type="similarity">
    <text evidence="5">Belongs to the class-III pyridoxal-phosphate-dependent aminotransferase family.</text>
</comment>
<sequence>MSQPADYLDAYRKDLLDVFGQPALVLTEGSGCEVTDAAGRTYLDLMAGIAVNSLGYAHPAWADAVAAQAHRLQHVSNFFTTPQQIELARTLLEIADAPAGSRVFFANSGTEANEAALKAVRAHGNAREPRARRILALEHAFHGRTAGALAATWKPAYREPFEPLPGGVQFIPPTTQALEEAMGDDVAGVILEPIQGEAGVHPLPEELLLAARRLTREHGALLVVDEVQTGMGRTGLWLESLRVLGDPGQRPDLITLAKGLGGGFPIGAMLALTPEATGALAPGSHGTTFGGNPLATAAGLATIRALRDEDLLTRAREVGAHLREGLAATPGIGAVRGRGLLIGADLTAPDDERAAPAGPDVVAAARRAGFIINATGPNTLRLAPPLVLTADQARTFLDALPGILADAAPAD</sequence>
<keyword evidence="3" id="KW-0808">Transferase</keyword>
<keyword evidence="7" id="KW-1185">Reference proteome</keyword>
<evidence type="ECO:0000313" key="7">
    <source>
        <dbReference type="Proteomes" id="UP000053171"/>
    </source>
</evidence>
<keyword evidence="4 5" id="KW-0663">Pyridoxal phosphate</keyword>
<evidence type="ECO:0000256" key="2">
    <source>
        <dbReference type="ARBA" id="ARBA00022576"/>
    </source>
</evidence>
<evidence type="ECO:0000256" key="4">
    <source>
        <dbReference type="ARBA" id="ARBA00022898"/>
    </source>
</evidence>
<dbReference type="CDD" id="cd00610">
    <property type="entry name" value="OAT_like"/>
    <property type="match status" value="1"/>
</dbReference>
<organism evidence="6 7">
    <name type="scientific">Rothia kristinae</name>
    <dbReference type="NCBI Taxonomy" id="37923"/>
    <lineage>
        <taxon>Bacteria</taxon>
        <taxon>Bacillati</taxon>
        <taxon>Actinomycetota</taxon>
        <taxon>Actinomycetes</taxon>
        <taxon>Micrococcales</taxon>
        <taxon>Micrococcaceae</taxon>
        <taxon>Rothia</taxon>
    </lineage>
</organism>
<dbReference type="RefSeq" id="WP_064725712.1">
    <property type="nucleotide sequence ID" value="NZ_LJBJ02000020.1"/>
</dbReference>
<evidence type="ECO:0000256" key="3">
    <source>
        <dbReference type="ARBA" id="ARBA00022679"/>
    </source>
</evidence>
<dbReference type="Proteomes" id="UP000053171">
    <property type="component" value="Unassembled WGS sequence"/>
</dbReference>
<dbReference type="SUPFAM" id="SSF53383">
    <property type="entry name" value="PLP-dependent transferases"/>
    <property type="match status" value="1"/>
</dbReference>
<keyword evidence="2 6" id="KW-0032">Aminotransferase</keyword>
<dbReference type="NCBIfam" id="NF002874">
    <property type="entry name" value="PRK03244.1"/>
    <property type="match status" value="1"/>
</dbReference>
<dbReference type="InterPro" id="IPR015422">
    <property type="entry name" value="PyrdxlP-dep_Trfase_small"/>
</dbReference>
<dbReference type="Gene3D" id="3.90.1150.10">
    <property type="entry name" value="Aspartate Aminotransferase, domain 1"/>
    <property type="match status" value="1"/>
</dbReference>
<reference evidence="6" key="1">
    <citation type="submission" date="2016-06" db="EMBL/GenBank/DDBJ databases">
        <title>Identification of putative biosynthetic pathways for the production of bioactive secondary metabolites by the marine actinomycete Kocuria kristinae RUTW2-3.</title>
        <authorList>
            <person name="Waterworth S.C."/>
            <person name="Walmsley T.A."/>
            <person name="Matongo T."/>
            <person name="Davies-Coleman M.T."/>
            <person name="Dorrington R.A."/>
        </authorList>
    </citation>
    <scope>NUCLEOTIDE SEQUENCE [LARGE SCALE GENOMIC DNA]</scope>
    <source>
        <strain evidence="6">RUTW2-3</strain>
    </source>
</reference>
<dbReference type="Pfam" id="PF00202">
    <property type="entry name" value="Aminotran_3"/>
    <property type="match status" value="1"/>
</dbReference>
<gene>
    <name evidence="6" type="primary">argD</name>
    <name evidence="6" type="ORF">AN277_0208990</name>
</gene>
<dbReference type="PROSITE" id="PS00600">
    <property type="entry name" value="AA_TRANSFER_CLASS_3"/>
    <property type="match status" value="1"/>
</dbReference>